<sequence length="247" mass="25535">MTMSTTAVLHSEWIKIKSVRSVSGSLIAVFAATLFVTVFASSTVGQAEADNPGNDPLFSAFYALNFGQIAAISFGATALSSEFLNGALRTSLTAVPSRSLFYVAKMAVVGGLALVVGLITSFATFLVGQLFMGEYAIRLEEPGALRAAFGGGVYLALMALFAAGLTAVLRSALAVLSLLIPFILIVSFVVGGVAGGVAQYFPDQAGQLVLHAHQEGGLGPWTGLGVTAGWAGVALVAGWWTLRKRDA</sequence>
<keyword evidence="3" id="KW-1185">Reference proteome</keyword>
<reference evidence="3" key="1">
    <citation type="journal article" date="2019" name="Int. J. Syst. Evol. Microbiol.">
        <title>The Global Catalogue of Microorganisms (GCM) 10K type strain sequencing project: providing services to taxonomists for standard genome sequencing and annotation.</title>
        <authorList>
            <consortium name="The Broad Institute Genomics Platform"/>
            <consortium name="The Broad Institute Genome Sequencing Center for Infectious Disease"/>
            <person name="Wu L."/>
            <person name="Ma J."/>
        </authorList>
    </citation>
    <scope>NUCLEOTIDE SEQUENCE [LARGE SCALE GENOMIC DNA]</scope>
    <source>
        <strain evidence="3">CGMCC 4.1721</strain>
    </source>
</reference>
<evidence type="ECO:0000313" key="2">
    <source>
        <dbReference type="EMBL" id="MFC5173818.1"/>
    </source>
</evidence>
<protein>
    <submittedName>
        <fullName evidence="2">ABC transporter permease</fullName>
    </submittedName>
</protein>
<dbReference type="EMBL" id="JBHSKI010000012">
    <property type="protein sequence ID" value="MFC5173818.1"/>
    <property type="molecule type" value="Genomic_DNA"/>
</dbReference>
<feature type="transmembrane region" description="Helical" evidence="1">
    <location>
        <begin position="100"/>
        <end position="127"/>
    </location>
</feature>
<evidence type="ECO:0000256" key="1">
    <source>
        <dbReference type="SAM" id="Phobius"/>
    </source>
</evidence>
<name>A0ABW0B9L6_9ACTN</name>
<dbReference type="Pfam" id="PF12730">
    <property type="entry name" value="ABC2_membrane_4"/>
    <property type="match status" value="1"/>
</dbReference>
<evidence type="ECO:0000313" key="3">
    <source>
        <dbReference type="Proteomes" id="UP001596208"/>
    </source>
</evidence>
<dbReference type="RefSeq" id="WP_065846865.1">
    <property type="nucleotide sequence ID" value="NZ_JBHSKI010000012.1"/>
</dbReference>
<feature type="transmembrane region" description="Helical" evidence="1">
    <location>
        <begin position="221"/>
        <end position="242"/>
    </location>
</feature>
<keyword evidence="1" id="KW-0472">Membrane</keyword>
<feature type="transmembrane region" description="Helical" evidence="1">
    <location>
        <begin position="21"/>
        <end position="40"/>
    </location>
</feature>
<dbReference type="Proteomes" id="UP001596208">
    <property type="component" value="Unassembled WGS sequence"/>
</dbReference>
<comment type="caution">
    <text evidence="2">The sequence shown here is derived from an EMBL/GenBank/DDBJ whole genome shotgun (WGS) entry which is preliminary data.</text>
</comment>
<gene>
    <name evidence="2" type="ORF">ACFPRK_24945</name>
</gene>
<proteinExistence type="predicted"/>
<keyword evidence="1" id="KW-1133">Transmembrane helix</keyword>
<accession>A0ABW0B9L6</accession>
<feature type="transmembrane region" description="Helical" evidence="1">
    <location>
        <begin position="60"/>
        <end position="79"/>
    </location>
</feature>
<feature type="transmembrane region" description="Helical" evidence="1">
    <location>
        <begin position="147"/>
        <end position="169"/>
    </location>
</feature>
<organism evidence="2 3">
    <name type="scientific">Streptomyces mutomycini</name>
    <dbReference type="NCBI Taxonomy" id="284036"/>
    <lineage>
        <taxon>Bacteria</taxon>
        <taxon>Bacillati</taxon>
        <taxon>Actinomycetota</taxon>
        <taxon>Actinomycetes</taxon>
        <taxon>Kitasatosporales</taxon>
        <taxon>Streptomycetaceae</taxon>
        <taxon>Streptomyces</taxon>
    </lineage>
</organism>
<feature type="transmembrane region" description="Helical" evidence="1">
    <location>
        <begin position="176"/>
        <end position="201"/>
    </location>
</feature>
<keyword evidence="1" id="KW-0812">Transmembrane</keyword>